<evidence type="ECO:0000313" key="17">
    <source>
        <dbReference type="EMBL" id="SKB31703.1"/>
    </source>
</evidence>
<keyword evidence="9 15" id="KW-0028">Amino-acid biosynthesis</keyword>
<keyword evidence="12 15" id="KW-0067">ATP-binding</keyword>
<dbReference type="InterPro" id="IPR021130">
    <property type="entry name" value="PRib-ATP_PPHydrolase-like"/>
</dbReference>
<name>A0A1T5AAK2_9FLAO</name>
<feature type="domain" description="Phosphoribosyl-AMP cyclohydrolase" evidence="16">
    <location>
        <begin position="92"/>
        <end position="164"/>
    </location>
</feature>
<comment type="similarity">
    <text evidence="6 15">In the C-terminal section; belongs to the PRA-PH family.</text>
</comment>
<organism evidence="17 18">
    <name type="scientific">Salegentibacter holothuriorum</name>
    <dbReference type="NCBI Taxonomy" id="241145"/>
    <lineage>
        <taxon>Bacteria</taxon>
        <taxon>Pseudomonadati</taxon>
        <taxon>Bacteroidota</taxon>
        <taxon>Flavobacteriia</taxon>
        <taxon>Flavobacteriales</taxon>
        <taxon>Flavobacteriaceae</taxon>
        <taxon>Salegentibacter</taxon>
    </lineage>
</organism>
<protein>
    <recommendedName>
        <fullName evidence="15">Histidine biosynthesis bifunctional protein HisIE</fullName>
    </recommendedName>
    <domain>
        <recommendedName>
            <fullName evidence="15">Phosphoribosyl-AMP cyclohydrolase</fullName>
            <shortName evidence="15">PRA-CH</shortName>
            <ecNumber evidence="15">3.5.4.19</ecNumber>
        </recommendedName>
    </domain>
    <domain>
        <recommendedName>
            <fullName evidence="15">Phosphoribosyl-ATP pyrophosphatase</fullName>
            <shortName evidence="15">PRA-PH</shortName>
            <ecNumber evidence="15">3.6.1.31</ecNumber>
        </recommendedName>
    </domain>
</protein>
<evidence type="ECO:0000256" key="13">
    <source>
        <dbReference type="ARBA" id="ARBA00023102"/>
    </source>
</evidence>
<dbReference type="Pfam" id="PF01502">
    <property type="entry name" value="PRA-CH"/>
    <property type="match status" value="1"/>
</dbReference>
<evidence type="ECO:0000256" key="7">
    <source>
        <dbReference type="ARBA" id="ARBA00008299"/>
    </source>
</evidence>
<keyword evidence="10 15" id="KW-0547">Nucleotide-binding</keyword>
<dbReference type="EC" id="3.5.4.19" evidence="15"/>
<dbReference type="Pfam" id="PF01503">
    <property type="entry name" value="PRA-PH"/>
    <property type="match status" value="1"/>
</dbReference>
<feature type="region of interest" description="Phosphoribosyl-AMP cyclohydrolase" evidence="15">
    <location>
        <begin position="1"/>
        <end position="174"/>
    </location>
</feature>
<dbReference type="NCBIfam" id="TIGR03188">
    <property type="entry name" value="histidine_hisI"/>
    <property type="match status" value="1"/>
</dbReference>
<evidence type="ECO:0000313" key="18">
    <source>
        <dbReference type="Proteomes" id="UP000190230"/>
    </source>
</evidence>
<dbReference type="Proteomes" id="UP000190230">
    <property type="component" value="Unassembled WGS sequence"/>
</dbReference>
<accession>A0A1T5AAK2</accession>
<evidence type="ECO:0000256" key="5">
    <source>
        <dbReference type="ARBA" id="ARBA00005204"/>
    </source>
</evidence>
<evidence type="ECO:0000256" key="15">
    <source>
        <dbReference type="HAMAP-Rule" id="MF_01019"/>
    </source>
</evidence>
<dbReference type="Gene3D" id="1.10.287.1080">
    <property type="entry name" value="MazG-like"/>
    <property type="match status" value="1"/>
</dbReference>
<dbReference type="SUPFAM" id="SSF141734">
    <property type="entry name" value="HisI-like"/>
    <property type="match status" value="1"/>
</dbReference>
<evidence type="ECO:0000256" key="2">
    <source>
        <dbReference type="ARBA" id="ARBA00001460"/>
    </source>
</evidence>
<dbReference type="InterPro" id="IPR008179">
    <property type="entry name" value="HisE"/>
</dbReference>
<comment type="similarity">
    <text evidence="7 15">In the N-terminal section; belongs to the PRA-CH family.</text>
</comment>
<evidence type="ECO:0000256" key="6">
    <source>
        <dbReference type="ARBA" id="ARBA00007731"/>
    </source>
</evidence>
<dbReference type="PANTHER" id="PTHR42945:SF9">
    <property type="entry name" value="HISTIDINE BIOSYNTHESIS BIFUNCTIONAL PROTEIN HISIE"/>
    <property type="match status" value="1"/>
</dbReference>
<dbReference type="GO" id="GO:0004636">
    <property type="term" value="F:phosphoribosyl-ATP diphosphatase activity"/>
    <property type="evidence" value="ECO:0007669"/>
    <property type="project" value="UniProtKB-UniRule"/>
</dbReference>
<comment type="subcellular location">
    <subcellularLocation>
        <location evidence="3 15">Cytoplasm</location>
    </subcellularLocation>
</comment>
<keyword evidence="11 15" id="KW-0378">Hydrolase</keyword>
<dbReference type="GO" id="GO:0005737">
    <property type="term" value="C:cytoplasm"/>
    <property type="evidence" value="ECO:0007669"/>
    <property type="project" value="UniProtKB-SubCell"/>
</dbReference>
<gene>
    <name evidence="15" type="primary">hisI</name>
    <name evidence="15" type="synonym">hisIE</name>
    <name evidence="17" type="ORF">SAMN05660776_0331</name>
</gene>
<reference evidence="18" key="1">
    <citation type="submission" date="2017-02" db="EMBL/GenBank/DDBJ databases">
        <authorList>
            <person name="Varghese N."/>
            <person name="Submissions S."/>
        </authorList>
    </citation>
    <scope>NUCLEOTIDE SEQUENCE [LARGE SCALE GENOMIC DNA]</scope>
    <source>
        <strain evidence="18">DSM 23405</strain>
    </source>
</reference>
<sequence length="270" mass="30981">MEWKLGFKTEEKRKKRIEDRIEKQAFRQAELVSASNSFEIIIRSLIKIGAGTENKFRMTFIKKINMNIDFNKNTDGLVPAIIQDASTKNVLMLGYMNEEAFLKTNETKKVTFFSRTKNRLWTKGEESGNYLHLVNIKNDCDNDTLLISVNPEGPTCHKGTDTCWAEDNEPNFGFLSQLEGIIAKRKRMSEVEPELREDKNSYVVSLFDAGMNKIAQKVGEEAVETVIEAKDDNEDLFLNESADLLFHYLILLKAKGYSLKDIAEVLEKRH</sequence>
<evidence type="ECO:0000256" key="12">
    <source>
        <dbReference type="ARBA" id="ARBA00022840"/>
    </source>
</evidence>
<keyword evidence="14 15" id="KW-0511">Multifunctional enzyme</keyword>
<proteinExistence type="inferred from homology"/>
<keyword evidence="18" id="KW-1185">Reference proteome</keyword>
<dbReference type="GO" id="GO:0000105">
    <property type="term" value="P:L-histidine biosynthetic process"/>
    <property type="evidence" value="ECO:0007669"/>
    <property type="project" value="UniProtKB-UniRule"/>
</dbReference>
<evidence type="ECO:0000256" key="4">
    <source>
        <dbReference type="ARBA" id="ARBA00005169"/>
    </source>
</evidence>
<evidence type="ECO:0000256" key="9">
    <source>
        <dbReference type="ARBA" id="ARBA00022605"/>
    </source>
</evidence>
<dbReference type="NCBIfam" id="NF002747">
    <property type="entry name" value="PRK02759.1"/>
    <property type="match status" value="1"/>
</dbReference>
<dbReference type="CDD" id="cd11534">
    <property type="entry name" value="NTP-PPase_HisIE_like"/>
    <property type="match status" value="1"/>
</dbReference>
<dbReference type="EC" id="3.6.1.31" evidence="15"/>
<dbReference type="GO" id="GO:0005524">
    <property type="term" value="F:ATP binding"/>
    <property type="evidence" value="ECO:0007669"/>
    <property type="project" value="UniProtKB-KW"/>
</dbReference>
<keyword evidence="13 15" id="KW-0368">Histidine biosynthesis</keyword>
<dbReference type="InterPro" id="IPR002496">
    <property type="entry name" value="PRib_AMP_CycHydrolase_dom"/>
</dbReference>
<evidence type="ECO:0000256" key="10">
    <source>
        <dbReference type="ARBA" id="ARBA00022741"/>
    </source>
</evidence>
<dbReference type="InterPro" id="IPR038019">
    <property type="entry name" value="PRib_AMP_CycHydrolase_sf"/>
</dbReference>
<dbReference type="NCBIfam" id="NF000768">
    <property type="entry name" value="PRK00051.1"/>
    <property type="match status" value="1"/>
</dbReference>
<feature type="region of interest" description="Phosphoribosyl-ATP pyrophosphohydrolase" evidence="15">
    <location>
        <begin position="175"/>
        <end position="270"/>
    </location>
</feature>
<dbReference type="HAMAP" id="MF_01019">
    <property type="entry name" value="HisIE"/>
    <property type="match status" value="1"/>
</dbReference>
<dbReference type="AlphaFoldDB" id="A0A1T5AAK2"/>
<evidence type="ECO:0000256" key="14">
    <source>
        <dbReference type="ARBA" id="ARBA00023268"/>
    </source>
</evidence>
<dbReference type="InterPro" id="IPR023019">
    <property type="entry name" value="His_synth_HisIE"/>
</dbReference>
<comment type="pathway">
    <text evidence="4 15">Amino-acid biosynthesis; L-histidine biosynthesis; L-histidine from 5-phospho-alpha-D-ribose 1-diphosphate: step 3/9.</text>
</comment>
<dbReference type="HAMAP" id="MF_01020">
    <property type="entry name" value="HisE"/>
    <property type="match status" value="1"/>
</dbReference>
<evidence type="ECO:0000256" key="3">
    <source>
        <dbReference type="ARBA" id="ARBA00004496"/>
    </source>
</evidence>
<dbReference type="FunFam" id="3.10.20.810:FF:000001">
    <property type="entry name" value="Histidine biosynthesis bifunctional protein HisIE"/>
    <property type="match status" value="1"/>
</dbReference>
<dbReference type="STRING" id="241145.SAMN05660776_0331"/>
<dbReference type="PANTHER" id="PTHR42945">
    <property type="entry name" value="HISTIDINE BIOSYNTHESIS BIFUNCTIONAL PROTEIN"/>
    <property type="match status" value="1"/>
</dbReference>
<keyword evidence="8 15" id="KW-0963">Cytoplasm</keyword>
<evidence type="ECO:0000256" key="1">
    <source>
        <dbReference type="ARBA" id="ARBA00000024"/>
    </source>
</evidence>
<dbReference type="EMBL" id="FUYY01000001">
    <property type="protein sequence ID" value="SKB31703.1"/>
    <property type="molecule type" value="Genomic_DNA"/>
</dbReference>
<dbReference type="SUPFAM" id="SSF101386">
    <property type="entry name" value="all-alpha NTP pyrophosphatases"/>
    <property type="match status" value="1"/>
</dbReference>
<dbReference type="GO" id="GO:0004635">
    <property type="term" value="F:phosphoribosyl-AMP cyclohydrolase activity"/>
    <property type="evidence" value="ECO:0007669"/>
    <property type="project" value="UniProtKB-UniRule"/>
</dbReference>
<comment type="catalytic activity">
    <reaction evidence="1 15">
        <text>1-(5-phospho-beta-D-ribosyl)-5'-AMP + H2O = 1-(5-phospho-beta-D-ribosyl)-5-[(5-phospho-beta-D-ribosylamino)methylideneamino]imidazole-4-carboxamide</text>
        <dbReference type="Rhea" id="RHEA:20049"/>
        <dbReference type="ChEBI" id="CHEBI:15377"/>
        <dbReference type="ChEBI" id="CHEBI:58435"/>
        <dbReference type="ChEBI" id="CHEBI:59457"/>
        <dbReference type="EC" id="3.5.4.19"/>
    </reaction>
</comment>
<evidence type="ECO:0000256" key="8">
    <source>
        <dbReference type="ARBA" id="ARBA00022490"/>
    </source>
</evidence>
<dbReference type="UniPathway" id="UPA00031">
    <property type="reaction ID" value="UER00007"/>
</dbReference>
<evidence type="ECO:0000259" key="16">
    <source>
        <dbReference type="Pfam" id="PF01502"/>
    </source>
</evidence>
<comment type="pathway">
    <text evidence="5 15">Amino-acid biosynthesis; L-histidine biosynthesis; L-histidine from 5-phospho-alpha-D-ribose 1-diphosphate: step 2/9.</text>
</comment>
<dbReference type="Gene3D" id="3.10.20.810">
    <property type="entry name" value="Phosphoribosyl-AMP cyclohydrolase"/>
    <property type="match status" value="1"/>
</dbReference>
<evidence type="ECO:0000256" key="11">
    <source>
        <dbReference type="ARBA" id="ARBA00022801"/>
    </source>
</evidence>
<comment type="catalytic activity">
    <reaction evidence="2 15">
        <text>1-(5-phospho-beta-D-ribosyl)-ATP + H2O = 1-(5-phospho-beta-D-ribosyl)-5'-AMP + diphosphate + H(+)</text>
        <dbReference type="Rhea" id="RHEA:22828"/>
        <dbReference type="ChEBI" id="CHEBI:15377"/>
        <dbReference type="ChEBI" id="CHEBI:15378"/>
        <dbReference type="ChEBI" id="CHEBI:33019"/>
        <dbReference type="ChEBI" id="CHEBI:59457"/>
        <dbReference type="ChEBI" id="CHEBI:73183"/>
        <dbReference type="EC" id="3.6.1.31"/>
    </reaction>
</comment>